<sequence length="77" mass="9056">MAVVDRTKTAISTLERSPFLRYQDATFCFIKYYWRIPITGSGRNGPPYNLLFFVLPPDLVFEPDRRFFYAVEEGLNQ</sequence>
<accession>A0A1H8ZLC6</accession>
<keyword evidence="2" id="KW-1185">Reference proteome</keyword>
<reference evidence="2" key="1">
    <citation type="submission" date="2016-10" db="EMBL/GenBank/DDBJ databases">
        <authorList>
            <person name="Varghese N."/>
            <person name="Submissions S."/>
        </authorList>
    </citation>
    <scope>NUCLEOTIDE SEQUENCE [LARGE SCALE GENOMIC DNA]</scope>
    <source>
        <strain evidence="2">DSM 24740</strain>
    </source>
</reference>
<dbReference type="STRING" id="478744.SAMN05444359_101366"/>
<dbReference type="InParanoid" id="A0A1H8ZLC6"/>
<dbReference type="AlphaFoldDB" id="A0A1H8ZLC6"/>
<name>A0A1H8ZLC6_9BACT</name>
<protein>
    <submittedName>
        <fullName evidence="1">Uncharacterized protein</fullName>
    </submittedName>
</protein>
<organism evidence="1 2">
    <name type="scientific">Neolewinella agarilytica</name>
    <dbReference type="NCBI Taxonomy" id="478744"/>
    <lineage>
        <taxon>Bacteria</taxon>
        <taxon>Pseudomonadati</taxon>
        <taxon>Bacteroidota</taxon>
        <taxon>Saprospiria</taxon>
        <taxon>Saprospirales</taxon>
        <taxon>Lewinellaceae</taxon>
        <taxon>Neolewinella</taxon>
    </lineage>
</organism>
<evidence type="ECO:0000313" key="2">
    <source>
        <dbReference type="Proteomes" id="UP000199021"/>
    </source>
</evidence>
<dbReference type="EMBL" id="FOFB01000001">
    <property type="protein sequence ID" value="SEP65180.1"/>
    <property type="molecule type" value="Genomic_DNA"/>
</dbReference>
<evidence type="ECO:0000313" key="1">
    <source>
        <dbReference type="EMBL" id="SEP65180.1"/>
    </source>
</evidence>
<gene>
    <name evidence="1" type="ORF">SAMN05444359_101366</name>
</gene>
<proteinExistence type="predicted"/>
<dbReference type="Proteomes" id="UP000199021">
    <property type="component" value="Unassembled WGS sequence"/>
</dbReference>